<evidence type="ECO:0000256" key="1">
    <source>
        <dbReference type="SAM" id="SignalP"/>
    </source>
</evidence>
<organism evidence="2 3">
    <name type="scientific">Agromyces terreus</name>
    <dbReference type="NCBI Taxonomy" id="424795"/>
    <lineage>
        <taxon>Bacteria</taxon>
        <taxon>Bacillati</taxon>
        <taxon>Actinomycetota</taxon>
        <taxon>Actinomycetes</taxon>
        <taxon>Micrococcales</taxon>
        <taxon>Microbacteriaceae</taxon>
        <taxon>Agromyces</taxon>
    </lineage>
</organism>
<feature type="signal peptide" evidence="1">
    <location>
        <begin position="1"/>
        <end position="26"/>
    </location>
</feature>
<name>A0A9X2KAK4_9MICO</name>
<proteinExistence type="predicted"/>
<dbReference type="AlphaFoldDB" id="A0A9X2KAK4"/>
<dbReference type="RefSeq" id="WP_156998989.1">
    <property type="nucleotide sequence ID" value="NZ_BAAANU010000002.1"/>
</dbReference>
<protein>
    <submittedName>
        <fullName evidence="2">Uncharacterized protein</fullName>
    </submittedName>
</protein>
<evidence type="ECO:0000313" key="3">
    <source>
        <dbReference type="Proteomes" id="UP001139722"/>
    </source>
</evidence>
<gene>
    <name evidence="2" type="ORF">BJ978_000330</name>
</gene>
<reference evidence="2" key="1">
    <citation type="submission" date="2022-06" db="EMBL/GenBank/DDBJ databases">
        <title>Sequencing the genomes of 1000 actinobacteria strains.</title>
        <authorList>
            <person name="Klenk H.-P."/>
        </authorList>
    </citation>
    <scope>NUCLEOTIDE SEQUENCE</scope>
    <source>
        <strain evidence="2">DSM 22016</strain>
    </source>
</reference>
<comment type="caution">
    <text evidence="2">The sequence shown here is derived from an EMBL/GenBank/DDBJ whole genome shotgun (WGS) entry which is preliminary data.</text>
</comment>
<keyword evidence="1" id="KW-0732">Signal</keyword>
<dbReference type="Proteomes" id="UP001139722">
    <property type="component" value="Unassembled WGS sequence"/>
</dbReference>
<keyword evidence="3" id="KW-1185">Reference proteome</keyword>
<sequence length="443" mass="46797">MRKTRIATLLVLMLASAGFGAGPAFADSASDPGPGNTLGSAIPASVVSENDPTLTHQYDIYINNIVGGAIDKVVGSVHTRAGNVLRPVTAVTAADAGFWATKYDKALDGTRSVLVANSVYALHVKVGPDSAYDPADPQAWTARIFTVRPKEFHANSGGTYSASTLYTDIAGGSQIFGGYSSPPSGSSVKYLAGGTWKPITEYYSDGNWAKPVPGHLLFSVYKPTTENGTIDYIEFENWAAGDTVAGVTKAQNGRILLHYPALAPVHIADVLQRVAGTGRFHGTEFAKVGQLTTNHPGAITISTSPRVGWVNYNTQSDLLGGFQIVPANHAKFLHHQLGQQAFFGRTQWLIVGPAGSSSAMLTDPRYLIGSQLSYSPGWEGIAPLFGGYLRTTMVAGDTANSTYAEVSTDFGVTWNAMPSISGTTELPTSPAANWTNIRVHIGG</sequence>
<dbReference type="OrthoDB" id="2152at2"/>
<dbReference type="EMBL" id="JAMZDY010000001">
    <property type="protein sequence ID" value="MCP2369654.1"/>
    <property type="molecule type" value="Genomic_DNA"/>
</dbReference>
<evidence type="ECO:0000313" key="2">
    <source>
        <dbReference type="EMBL" id="MCP2369654.1"/>
    </source>
</evidence>
<feature type="chain" id="PRO_5040741352" evidence="1">
    <location>
        <begin position="27"/>
        <end position="443"/>
    </location>
</feature>
<accession>A0A9X2KAK4</accession>